<dbReference type="InterPro" id="IPR038247">
    <property type="entry name" value="Jag_N_dom_sf"/>
</dbReference>
<name>D6SNH4_9BACT</name>
<dbReference type="SUPFAM" id="SSF82708">
    <property type="entry name" value="R3H domain"/>
    <property type="match status" value="1"/>
</dbReference>
<dbReference type="HAMAP" id="MF_00867">
    <property type="entry name" value="KhpB"/>
    <property type="match status" value="1"/>
</dbReference>
<feature type="compositionally biased region" description="Low complexity" evidence="7">
    <location>
        <begin position="277"/>
        <end position="286"/>
    </location>
</feature>
<evidence type="ECO:0000256" key="6">
    <source>
        <dbReference type="HAMAP-Rule" id="MF_00867"/>
    </source>
</evidence>
<keyword evidence="1 6" id="KW-0963">Cytoplasm</keyword>
<dbReference type="InterPro" id="IPR038008">
    <property type="entry name" value="Jag_KH"/>
</dbReference>
<evidence type="ECO:0000313" key="10">
    <source>
        <dbReference type="Proteomes" id="UP000005496"/>
    </source>
</evidence>
<dbReference type="RefSeq" id="WP_008869628.1">
    <property type="nucleotide sequence ID" value="NZ_ACJN02000002.1"/>
</dbReference>
<gene>
    <name evidence="6" type="primary">khpB</name>
    <name evidence="6" type="synonym">eloR</name>
    <name evidence="9" type="ORF">Dthio_PD1651</name>
</gene>
<dbReference type="OrthoDB" id="9794483at2"/>
<accession>D6SNH4</accession>
<dbReference type="Gene3D" id="3.30.300.20">
    <property type="match status" value="1"/>
</dbReference>
<dbReference type="PANTHER" id="PTHR35800:SF1">
    <property type="entry name" value="RNA-BINDING PROTEIN KHPB"/>
    <property type="match status" value="1"/>
</dbReference>
<evidence type="ECO:0000256" key="2">
    <source>
        <dbReference type="ARBA" id="ARBA00022884"/>
    </source>
</evidence>
<evidence type="ECO:0000313" key="9">
    <source>
        <dbReference type="EMBL" id="EFI34300.1"/>
    </source>
</evidence>
<organism evidence="9 10">
    <name type="scientific">Desulfonatronospira thiodismutans ASO3-1</name>
    <dbReference type="NCBI Taxonomy" id="555779"/>
    <lineage>
        <taxon>Bacteria</taxon>
        <taxon>Pseudomonadati</taxon>
        <taxon>Thermodesulfobacteriota</taxon>
        <taxon>Desulfovibrionia</taxon>
        <taxon>Desulfovibrionales</taxon>
        <taxon>Desulfonatronovibrionaceae</taxon>
        <taxon>Desulfonatronospira</taxon>
    </lineage>
</organism>
<dbReference type="CDD" id="cd02644">
    <property type="entry name" value="R3H_jag"/>
    <property type="match status" value="1"/>
</dbReference>
<comment type="subcellular location">
    <subcellularLocation>
        <location evidence="6">Cytoplasm</location>
    </subcellularLocation>
</comment>
<dbReference type="InterPro" id="IPR036867">
    <property type="entry name" value="R3H_dom_sf"/>
</dbReference>
<comment type="function">
    <text evidence="6">A probable RNA chaperone. Forms a complex with KhpA which binds to cellular RNA and controls its expression. Plays a role in peptidoglycan (PG) homeostasis and cell length regulation.</text>
</comment>
<dbReference type="NCBIfam" id="NF041568">
    <property type="entry name" value="Jag_EloR"/>
    <property type="match status" value="1"/>
</dbReference>
<dbReference type="CDD" id="cd02414">
    <property type="entry name" value="KH-II_Jag"/>
    <property type="match status" value="1"/>
</dbReference>
<dbReference type="GO" id="GO:0009252">
    <property type="term" value="P:peptidoglycan biosynthetic process"/>
    <property type="evidence" value="ECO:0007669"/>
    <property type="project" value="UniProtKB-UniRule"/>
</dbReference>
<dbReference type="Pfam" id="PF01424">
    <property type="entry name" value="R3H"/>
    <property type="match status" value="1"/>
</dbReference>
<dbReference type="Gene3D" id="3.30.1370.50">
    <property type="entry name" value="R3H-like domain"/>
    <property type="match status" value="1"/>
</dbReference>
<evidence type="ECO:0000256" key="3">
    <source>
        <dbReference type="ARBA" id="ARBA00022960"/>
    </source>
</evidence>
<feature type="region of interest" description="Disordered" evidence="7">
    <location>
        <begin position="54"/>
        <end position="119"/>
    </location>
</feature>
<comment type="caution">
    <text evidence="9">The sequence shown here is derived from an EMBL/GenBank/DDBJ whole genome shotgun (WGS) entry which is preliminary data.</text>
</comment>
<comment type="similarity">
    <text evidence="6">Belongs to the KhpB RNA-binding protein family.</text>
</comment>
<dbReference type="Gene3D" id="3.30.30.80">
    <property type="entry name" value="probable RNA-binding protein from clostridium symbiosum atcc 14940"/>
    <property type="match status" value="1"/>
</dbReference>
<proteinExistence type="inferred from homology"/>
<feature type="compositionally biased region" description="Basic and acidic residues" evidence="7">
    <location>
        <begin position="61"/>
        <end position="70"/>
    </location>
</feature>
<evidence type="ECO:0000256" key="1">
    <source>
        <dbReference type="ARBA" id="ARBA00022490"/>
    </source>
</evidence>
<feature type="region of interest" description="Jag_N domain" evidence="6">
    <location>
        <begin position="6"/>
        <end position="56"/>
    </location>
</feature>
<comment type="domain">
    <text evidence="6">Has an N-terminal Jag-N domain and 2 RNA-binding domains (KH and R3H).</text>
</comment>
<dbReference type="InterPro" id="IPR034079">
    <property type="entry name" value="R3H_KhpB"/>
</dbReference>
<keyword evidence="3 6" id="KW-0133">Cell shape</keyword>
<dbReference type="Pfam" id="PF14804">
    <property type="entry name" value="Jag_N"/>
    <property type="match status" value="1"/>
</dbReference>
<feature type="domain" description="R3H" evidence="8">
    <location>
        <begin position="202"/>
        <end position="268"/>
    </location>
</feature>
<sequence length="286" mass="32192">MDNYIEFSGKNVDEAIQSACKYFHINRDQLEVEIVSGGSSGIFGLVGVKKATIKAKRRPRKQEQEQKEEASAAAQQEEPLISAQEESEEDSPVGPIFEDDPEGDMEEDMEDQESDALKPPPARFLQELIQRLTTPLAPEVDIKIREDTSPITVVVQDTHNSGILLGRDGQTLSALQYITNRIIAKKYPGTARIQLDTENFLEKQTEKLEKNAQQLAQRAIKAGKTMSTRPLSSYHRRIVHLALQGENKIRTKSKGDGPMKRVLIMPKSSGRRKNKSQQQQQEQQQN</sequence>
<evidence type="ECO:0000256" key="5">
    <source>
        <dbReference type="ARBA" id="ARBA00023316"/>
    </source>
</evidence>
<dbReference type="EMBL" id="ACJN02000002">
    <property type="protein sequence ID" value="EFI34300.1"/>
    <property type="molecule type" value="Genomic_DNA"/>
</dbReference>
<dbReference type="SMART" id="SM01245">
    <property type="entry name" value="Jag_N"/>
    <property type="match status" value="1"/>
</dbReference>
<dbReference type="Pfam" id="PF13083">
    <property type="entry name" value="KH_KhpA-B"/>
    <property type="match status" value="1"/>
</dbReference>
<dbReference type="InterPro" id="IPR039247">
    <property type="entry name" value="KhpB"/>
</dbReference>
<keyword evidence="10" id="KW-1185">Reference proteome</keyword>
<evidence type="ECO:0000259" key="8">
    <source>
        <dbReference type="PROSITE" id="PS51061"/>
    </source>
</evidence>
<dbReference type="InterPro" id="IPR001374">
    <property type="entry name" value="R3H_dom"/>
</dbReference>
<dbReference type="PANTHER" id="PTHR35800">
    <property type="entry name" value="PROTEIN JAG"/>
    <property type="match status" value="1"/>
</dbReference>
<feature type="compositionally biased region" description="Acidic residues" evidence="7">
    <location>
        <begin position="85"/>
        <end position="114"/>
    </location>
</feature>
<dbReference type="GO" id="GO:0071555">
    <property type="term" value="P:cell wall organization"/>
    <property type="evidence" value="ECO:0007669"/>
    <property type="project" value="UniProtKB-KW"/>
</dbReference>
<dbReference type="GO" id="GO:0005737">
    <property type="term" value="C:cytoplasm"/>
    <property type="evidence" value="ECO:0007669"/>
    <property type="project" value="UniProtKB-SubCell"/>
</dbReference>
<dbReference type="eggNOG" id="COG1847">
    <property type="taxonomic scope" value="Bacteria"/>
</dbReference>
<dbReference type="GO" id="GO:0003723">
    <property type="term" value="F:RNA binding"/>
    <property type="evidence" value="ECO:0007669"/>
    <property type="project" value="UniProtKB-UniRule"/>
</dbReference>
<keyword evidence="5 6" id="KW-0961">Cell wall biogenesis/degradation</keyword>
<dbReference type="AlphaFoldDB" id="D6SNH4"/>
<keyword evidence="4 6" id="KW-0143">Chaperone</keyword>
<comment type="subunit">
    <text evidence="6">Forms a complex with KhpA.</text>
</comment>
<dbReference type="GO" id="GO:0008360">
    <property type="term" value="P:regulation of cell shape"/>
    <property type="evidence" value="ECO:0007669"/>
    <property type="project" value="UniProtKB-KW"/>
</dbReference>
<feature type="region of interest" description="Disordered" evidence="7">
    <location>
        <begin position="246"/>
        <end position="286"/>
    </location>
</feature>
<evidence type="ECO:0000256" key="4">
    <source>
        <dbReference type="ARBA" id="ARBA00023186"/>
    </source>
</evidence>
<keyword evidence="2 6" id="KW-0694">RNA-binding</keyword>
<evidence type="ECO:0000256" key="7">
    <source>
        <dbReference type="SAM" id="MobiDB-lite"/>
    </source>
</evidence>
<reference evidence="9" key="1">
    <citation type="submission" date="2010-05" db="EMBL/GenBank/DDBJ databases">
        <title>The draft genome of Desulfonatronospira thiodismutans ASO3-1.</title>
        <authorList>
            <consortium name="US DOE Joint Genome Institute (JGI-PGF)"/>
            <person name="Lucas S."/>
            <person name="Copeland A."/>
            <person name="Lapidus A."/>
            <person name="Cheng J.-F."/>
            <person name="Bruce D."/>
            <person name="Goodwin L."/>
            <person name="Pitluck S."/>
            <person name="Chertkov O."/>
            <person name="Brettin T."/>
            <person name="Detter J.C."/>
            <person name="Han C."/>
            <person name="Land M.L."/>
            <person name="Hauser L."/>
            <person name="Kyrpides N."/>
            <person name="Mikhailova N."/>
            <person name="Muyzer G."/>
            <person name="Woyke T."/>
        </authorList>
    </citation>
    <scope>NUCLEOTIDE SEQUENCE [LARGE SCALE GENOMIC DNA]</scope>
    <source>
        <strain evidence="9">ASO3-1</strain>
    </source>
</reference>
<dbReference type="SMART" id="SM00393">
    <property type="entry name" value="R3H"/>
    <property type="match status" value="1"/>
</dbReference>
<dbReference type="PROSITE" id="PS51061">
    <property type="entry name" value="R3H"/>
    <property type="match status" value="1"/>
</dbReference>
<dbReference type="InterPro" id="IPR015946">
    <property type="entry name" value="KH_dom-like_a/b"/>
</dbReference>
<dbReference type="Proteomes" id="UP000005496">
    <property type="component" value="Unassembled WGS sequence"/>
</dbReference>
<protein>
    <recommendedName>
        <fullName evidence="6">RNA-binding protein KhpB</fullName>
    </recommendedName>
    <alternativeName>
        <fullName evidence="6">RNA-binding protein EloR</fullName>
    </alternativeName>
</protein>
<feature type="compositionally biased region" description="Basic and acidic residues" evidence="7">
    <location>
        <begin position="247"/>
        <end position="259"/>
    </location>
</feature>
<dbReference type="InterPro" id="IPR032782">
    <property type="entry name" value="KhpB_N"/>
</dbReference>